<proteinExistence type="inferred from homology"/>
<evidence type="ECO:0000256" key="1">
    <source>
        <dbReference type="ARBA" id="ARBA00022723"/>
    </source>
</evidence>
<dbReference type="Gene3D" id="3.30.70.100">
    <property type="match status" value="1"/>
</dbReference>
<evidence type="ECO:0000313" key="6">
    <source>
        <dbReference type="Proteomes" id="UP001151287"/>
    </source>
</evidence>
<gene>
    <name evidence="5" type="ORF">LUZ63_008538</name>
</gene>
<evidence type="ECO:0000259" key="4">
    <source>
        <dbReference type="PROSITE" id="PS50846"/>
    </source>
</evidence>
<dbReference type="PANTHER" id="PTHR46195">
    <property type="entry name" value="HEAVY METAL-ASSOCIATED ISOPRENYLATED PLANT PROTEIN 7"/>
    <property type="match status" value="1"/>
</dbReference>
<evidence type="ECO:0000313" key="5">
    <source>
        <dbReference type="EMBL" id="KAJ1700026.1"/>
    </source>
</evidence>
<comment type="similarity">
    <text evidence="3">Belongs to the HIPP family.</text>
</comment>
<dbReference type="GO" id="GO:0046872">
    <property type="term" value="F:metal ion binding"/>
    <property type="evidence" value="ECO:0007669"/>
    <property type="project" value="UniProtKB-KW"/>
</dbReference>
<protein>
    <recommendedName>
        <fullName evidence="4">HMA domain-containing protein</fullName>
    </recommendedName>
</protein>
<dbReference type="InterPro" id="IPR044577">
    <property type="entry name" value="HIPP4/7/8/17/18/19"/>
</dbReference>
<dbReference type="AlphaFoldDB" id="A0A9Q0CTV0"/>
<organism evidence="5 6">
    <name type="scientific">Rhynchospora breviuscula</name>
    <dbReference type="NCBI Taxonomy" id="2022672"/>
    <lineage>
        <taxon>Eukaryota</taxon>
        <taxon>Viridiplantae</taxon>
        <taxon>Streptophyta</taxon>
        <taxon>Embryophyta</taxon>
        <taxon>Tracheophyta</taxon>
        <taxon>Spermatophyta</taxon>
        <taxon>Magnoliopsida</taxon>
        <taxon>Liliopsida</taxon>
        <taxon>Poales</taxon>
        <taxon>Cyperaceae</taxon>
        <taxon>Cyperoideae</taxon>
        <taxon>Rhynchosporeae</taxon>
        <taxon>Rhynchospora</taxon>
    </lineage>
</organism>
<dbReference type="SUPFAM" id="SSF55008">
    <property type="entry name" value="HMA, heavy metal-associated domain"/>
    <property type="match status" value="1"/>
</dbReference>
<dbReference type="InterPro" id="IPR006121">
    <property type="entry name" value="HMA_dom"/>
</dbReference>
<evidence type="ECO:0000256" key="3">
    <source>
        <dbReference type="ARBA" id="ARBA00024045"/>
    </source>
</evidence>
<dbReference type="PROSITE" id="PS50846">
    <property type="entry name" value="HMA_2"/>
    <property type="match status" value="1"/>
</dbReference>
<dbReference type="PANTHER" id="PTHR46195:SF18">
    <property type="entry name" value="SUPEROXIDE DISMUTASE 1 COPPER CHAPERONE-LIKE PROTEIN"/>
    <property type="match status" value="1"/>
</dbReference>
<feature type="domain" description="HMA" evidence="4">
    <location>
        <begin position="30"/>
        <end position="94"/>
    </location>
</feature>
<evidence type="ECO:0000256" key="2">
    <source>
        <dbReference type="ARBA" id="ARBA00023289"/>
    </source>
</evidence>
<dbReference type="Proteomes" id="UP001151287">
    <property type="component" value="Unassembled WGS sequence"/>
</dbReference>
<dbReference type="InterPro" id="IPR036163">
    <property type="entry name" value="HMA_dom_sf"/>
</dbReference>
<dbReference type="EMBL" id="JAMQYH010000002">
    <property type="protein sequence ID" value="KAJ1700026.1"/>
    <property type="molecule type" value="Genomic_DNA"/>
</dbReference>
<dbReference type="OrthoDB" id="1927097at2759"/>
<dbReference type="CDD" id="cd00371">
    <property type="entry name" value="HMA"/>
    <property type="match status" value="1"/>
</dbReference>
<keyword evidence="2" id="KW-0449">Lipoprotein</keyword>
<accession>A0A9Q0CTV0</accession>
<keyword evidence="2" id="KW-0636">Prenylation</keyword>
<keyword evidence="1" id="KW-0479">Metal-binding</keyword>
<comment type="caution">
    <text evidence="5">The sequence shown here is derived from an EMBL/GenBank/DDBJ whole genome shotgun (WGS) entry which is preliminary data.</text>
</comment>
<reference evidence="5" key="1">
    <citation type="journal article" date="2022" name="Cell">
        <title>Repeat-based holocentromeres influence genome architecture and karyotype evolution.</title>
        <authorList>
            <person name="Hofstatter P.G."/>
            <person name="Thangavel G."/>
            <person name="Lux T."/>
            <person name="Neumann P."/>
            <person name="Vondrak T."/>
            <person name="Novak P."/>
            <person name="Zhang M."/>
            <person name="Costa L."/>
            <person name="Castellani M."/>
            <person name="Scott A."/>
            <person name="Toegelov H."/>
            <person name="Fuchs J."/>
            <person name="Mata-Sucre Y."/>
            <person name="Dias Y."/>
            <person name="Vanzela A.L.L."/>
            <person name="Huettel B."/>
            <person name="Almeida C.C.S."/>
            <person name="Simkova H."/>
            <person name="Souza G."/>
            <person name="Pedrosa-Harand A."/>
            <person name="Macas J."/>
            <person name="Mayer K.F.X."/>
            <person name="Houben A."/>
            <person name="Marques A."/>
        </authorList>
    </citation>
    <scope>NUCLEOTIDE SEQUENCE</scope>
    <source>
        <strain evidence="5">RhyBre1mFocal</strain>
    </source>
</reference>
<sequence>MLGDYIDEIGRTETSQSDSTFKATKMPKKEIIVELKVYMHCPACEKLVYKTLRKFKGVAAVKVDMEEHQAIVYGKFKVEKLLKKLKEKAGKRAEIVRIEEEESQENYEGHNNSYNEFFGVNGYENYESDAMHQHGNMLDGYNEDHSVGDITLFNDDNTNACIIL</sequence>
<keyword evidence="6" id="KW-1185">Reference proteome</keyword>
<name>A0A9Q0CTV0_9POAL</name>
<dbReference type="Pfam" id="PF00403">
    <property type="entry name" value="HMA"/>
    <property type="match status" value="1"/>
</dbReference>